<dbReference type="PROSITE" id="PS51833">
    <property type="entry name" value="HDOD"/>
    <property type="match status" value="1"/>
</dbReference>
<dbReference type="SUPFAM" id="SSF109604">
    <property type="entry name" value="HD-domain/PDEase-like"/>
    <property type="match status" value="1"/>
</dbReference>
<evidence type="ECO:0000313" key="3">
    <source>
        <dbReference type="Proteomes" id="UP000295543"/>
    </source>
</evidence>
<proteinExistence type="predicted"/>
<evidence type="ECO:0000313" key="2">
    <source>
        <dbReference type="EMBL" id="TDK30583.1"/>
    </source>
</evidence>
<name>A0A4R5U898_9GAMM</name>
<dbReference type="Gene3D" id="1.10.3210.10">
    <property type="entry name" value="Hypothetical protein af1432"/>
    <property type="match status" value="1"/>
</dbReference>
<dbReference type="InterPro" id="IPR013976">
    <property type="entry name" value="HDOD"/>
</dbReference>
<accession>A0A4R5U898</accession>
<dbReference type="InterPro" id="IPR052340">
    <property type="entry name" value="RNase_Y/CdgJ"/>
</dbReference>
<dbReference type="PANTHER" id="PTHR33525:SF6">
    <property type="entry name" value="HDOD DOMAIN-CONTAINING PROTEIN"/>
    <property type="match status" value="1"/>
</dbReference>
<dbReference type="RefSeq" id="WP_055251546.1">
    <property type="nucleotide sequence ID" value="NZ_SMTG01000004.1"/>
</dbReference>
<dbReference type="OrthoDB" id="5755654at2"/>
<dbReference type="PANTHER" id="PTHR33525">
    <property type="match status" value="1"/>
</dbReference>
<dbReference type="Proteomes" id="UP000295543">
    <property type="component" value="Unassembled WGS sequence"/>
</dbReference>
<protein>
    <submittedName>
        <fullName evidence="2">HDOD domain-containing protein</fullName>
    </submittedName>
</protein>
<organism evidence="2 3">
    <name type="scientific">Luteimonas terrae</name>
    <dbReference type="NCBI Taxonomy" id="1530191"/>
    <lineage>
        <taxon>Bacteria</taxon>
        <taxon>Pseudomonadati</taxon>
        <taxon>Pseudomonadota</taxon>
        <taxon>Gammaproteobacteria</taxon>
        <taxon>Lysobacterales</taxon>
        <taxon>Lysobacteraceae</taxon>
        <taxon>Luteimonas</taxon>
    </lineage>
</organism>
<dbReference type="AlphaFoldDB" id="A0A4R5U898"/>
<reference evidence="2 3" key="1">
    <citation type="submission" date="2019-03" db="EMBL/GenBank/DDBJ databases">
        <title>Luteimonas zhaokaii sp.nov., isolated from the rectal contents of Plateau pika in Yushu, Qinghai Province, China.</title>
        <authorList>
            <person name="Zhang G."/>
        </authorList>
    </citation>
    <scope>NUCLEOTIDE SEQUENCE [LARGE SCALE GENOMIC DNA]</scope>
    <source>
        <strain evidence="2 3">THG-MD21</strain>
    </source>
</reference>
<dbReference type="InterPro" id="IPR014626">
    <property type="entry name" value="Sig_transdc_resp-reg_put"/>
</dbReference>
<feature type="domain" description="HDOD" evidence="1">
    <location>
        <begin position="138"/>
        <end position="298"/>
    </location>
</feature>
<dbReference type="EMBL" id="SMTG01000004">
    <property type="protein sequence ID" value="TDK30583.1"/>
    <property type="molecule type" value="Genomic_DNA"/>
</dbReference>
<dbReference type="Pfam" id="PF08668">
    <property type="entry name" value="HDOD"/>
    <property type="match status" value="1"/>
</dbReference>
<comment type="caution">
    <text evidence="2">The sequence shown here is derived from an EMBL/GenBank/DDBJ whole genome shotgun (WGS) entry which is preliminary data.</text>
</comment>
<keyword evidence="3" id="KW-1185">Reference proteome</keyword>
<gene>
    <name evidence="2" type="ORF">E2F49_09425</name>
</gene>
<evidence type="ECO:0000259" key="1">
    <source>
        <dbReference type="PROSITE" id="PS51833"/>
    </source>
</evidence>
<sequence length="356" mass="38010">MHLVVAWEHGDEVAHLQDAIAARGLDWQVSWLPLDDAATGSAGDLQPDALVCTADSGWSRCRLLLDEVRVRQPHAVRIVLMEAGDNARAVDALEHAHRVLPEPLDARTVIEAVRGVLDLQVLLDDPQLKRAIERVGALPSAPKQYLALTRLLRDPDVSTHAITAIIAQDPALAARVLRLSNSAYYAIGREIGDLRTAVVRLGQDALRRLVLASEVFASGADMDGMRERALRTSWLASQILPGSGAGVAATAGLLADVGRLLPREALSDVPHSYAGAYLLGLWGLPTPIVEAVAYHQHPTRMSGAFWITGAVHVASALVNGTEVDHEYLQRVGALHLMPQWRALAAASPADGGGAAA</sequence>
<dbReference type="PIRSF" id="PIRSF036883">
    <property type="entry name" value="RR_HD-GYP_mod"/>
    <property type="match status" value="1"/>
</dbReference>